<feature type="domain" description="Multidrug resistance protein MdtA-like C-terminal permuted SH3" evidence="1">
    <location>
        <begin position="323"/>
        <end position="385"/>
    </location>
</feature>
<evidence type="ECO:0000313" key="2">
    <source>
        <dbReference type="EMBL" id="MFD2697446.1"/>
    </source>
</evidence>
<organism evidence="2 3">
    <name type="scientific">Mesonia sediminis</name>
    <dbReference type="NCBI Taxonomy" id="1703946"/>
    <lineage>
        <taxon>Bacteria</taxon>
        <taxon>Pseudomonadati</taxon>
        <taxon>Bacteroidota</taxon>
        <taxon>Flavobacteriia</taxon>
        <taxon>Flavobacteriales</taxon>
        <taxon>Flavobacteriaceae</taxon>
        <taxon>Mesonia</taxon>
    </lineage>
</organism>
<dbReference type="InterPro" id="IPR058627">
    <property type="entry name" value="MdtA-like_C"/>
</dbReference>
<dbReference type="Proteomes" id="UP001597357">
    <property type="component" value="Unassembled WGS sequence"/>
</dbReference>
<evidence type="ECO:0000313" key="3">
    <source>
        <dbReference type="Proteomes" id="UP001597357"/>
    </source>
</evidence>
<name>A0ABW5SCQ5_9FLAO</name>
<dbReference type="Gene3D" id="2.40.420.20">
    <property type="match status" value="1"/>
</dbReference>
<dbReference type="EMBL" id="JBHULZ010000023">
    <property type="protein sequence ID" value="MFD2697446.1"/>
    <property type="molecule type" value="Genomic_DNA"/>
</dbReference>
<keyword evidence="3" id="KW-1185">Reference proteome</keyword>
<sequence>MKNTILFVILLVAGGYLAYIVFNKEMPKPKSYYTGNTTQISLDKKIINHSHVNLRNQNKCLVCKQDIIKDQGNSIQIKPEQFLVSTSLFSSAEIKIRSIQPDLSNHYQLKIKPKSFKHTYYRQPRPSKGFFKLTPALDTSTIVQPGEVIGKFYPENFIGYQLAYLKALKSPSEINNLISLKNNLYRVGLKTEDLKKIEKTGKLLPHIEFKAPDYGKINLVDSSIRRESKLDLPLFEFSNKKLKEITFKLPANWQLAKNFTDNIYVSITNDNIPLTYLEYHASIVKKQQGIFIKILVDFKNIPVEDDLLLNVFLPKQEFEKQKNKILIPQEALTTNTKGEPILYVKTYPKQLIFESRKVKVKKHSELYYEVLQGLKPGEYIVTQNVETLSALESIYQSNYQP</sequence>
<protein>
    <recommendedName>
        <fullName evidence="1">Multidrug resistance protein MdtA-like C-terminal permuted SH3 domain-containing protein</fullName>
    </recommendedName>
</protein>
<proteinExistence type="predicted"/>
<dbReference type="Pfam" id="PF25967">
    <property type="entry name" value="RND-MFP_C"/>
    <property type="match status" value="1"/>
</dbReference>
<reference evidence="3" key="1">
    <citation type="journal article" date="2019" name="Int. J. Syst. Evol. Microbiol.">
        <title>The Global Catalogue of Microorganisms (GCM) 10K type strain sequencing project: providing services to taxonomists for standard genome sequencing and annotation.</title>
        <authorList>
            <consortium name="The Broad Institute Genomics Platform"/>
            <consortium name="The Broad Institute Genome Sequencing Center for Infectious Disease"/>
            <person name="Wu L."/>
            <person name="Ma J."/>
        </authorList>
    </citation>
    <scope>NUCLEOTIDE SEQUENCE [LARGE SCALE GENOMIC DNA]</scope>
    <source>
        <strain evidence="3">KCTC 42255</strain>
    </source>
</reference>
<accession>A0ABW5SCQ5</accession>
<evidence type="ECO:0000259" key="1">
    <source>
        <dbReference type="Pfam" id="PF25967"/>
    </source>
</evidence>
<dbReference type="RefSeq" id="WP_379045309.1">
    <property type="nucleotide sequence ID" value="NZ_JBHULZ010000023.1"/>
</dbReference>
<comment type="caution">
    <text evidence="2">The sequence shown here is derived from an EMBL/GenBank/DDBJ whole genome shotgun (WGS) entry which is preliminary data.</text>
</comment>
<gene>
    <name evidence="2" type="ORF">ACFSQ0_05545</name>
</gene>